<dbReference type="AlphaFoldDB" id="A0A9D4V2Z6"/>
<reference evidence="7" key="1">
    <citation type="submission" date="2021-01" db="EMBL/GenBank/DDBJ databases">
        <title>Adiantum capillus-veneris genome.</title>
        <authorList>
            <person name="Fang Y."/>
            <person name="Liao Q."/>
        </authorList>
    </citation>
    <scope>NUCLEOTIDE SEQUENCE</scope>
    <source>
        <strain evidence="7">H3</strain>
        <tissue evidence="7">Leaf</tissue>
    </source>
</reference>
<feature type="domain" description="WRKY" evidence="6">
    <location>
        <begin position="77"/>
        <end position="142"/>
    </location>
</feature>
<evidence type="ECO:0000256" key="2">
    <source>
        <dbReference type="ARBA" id="ARBA00023015"/>
    </source>
</evidence>
<keyword evidence="4" id="KW-0804">Transcription</keyword>
<organism evidence="7 8">
    <name type="scientific">Adiantum capillus-veneris</name>
    <name type="common">Maidenhair fern</name>
    <dbReference type="NCBI Taxonomy" id="13818"/>
    <lineage>
        <taxon>Eukaryota</taxon>
        <taxon>Viridiplantae</taxon>
        <taxon>Streptophyta</taxon>
        <taxon>Embryophyta</taxon>
        <taxon>Tracheophyta</taxon>
        <taxon>Polypodiopsida</taxon>
        <taxon>Polypodiidae</taxon>
        <taxon>Polypodiales</taxon>
        <taxon>Pteridineae</taxon>
        <taxon>Pteridaceae</taxon>
        <taxon>Vittarioideae</taxon>
        <taxon>Adiantum</taxon>
    </lineage>
</organism>
<dbReference type="GO" id="GO:0043565">
    <property type="term" value="F:sequence-specific DNA binding"/>
    <property type="evidence" value="ECO:0007669"/>
    <property type="project" value="InterPro"/>
</dbReference>
<evidence type="ECO:0000256" key="5">
    <source>
        <dbReference type="ARBA" id="ARBA00023242"/>
    </source>
</evidence>
<dbReference type="GO" id="GO:0005634">
    <property type="term" value="C:nucleus"/>
    <property type="evidence" value="ECO:0007669"/>
    <property type="project" value="UniProtKB-SubCell"/>
</dbReference>
<evidence type="ECO:0000313" key="8">
    <source>
        <dbReference type="Proteomes" id="UP000886520"/>
    </source>
</evidence>
<dbReference type="GO" id="GO:0003700">
    <property type="term" value="F:DNA-binding transcription factor activity"/>
    <property type="evidence" value="ECO:0007669"/>
    <property type="project" value="InterPro"/>
</dbReference>
<dbReference type="PANTHER" id="PTHR31221:SF334">
    <property type="entry name" value="WRKY TRANSCRIPTION FACTOR 57-RELATED"/>
    <property type="match status" value="1"/>
</dbReference>
<protein>
    <recommendedName>
        <fullName evidence="6">WRKY domain-containing protein</fullName>
    </recommendedName>
</protein>
<comment type="caution">
    <text evidence="7">The sequence shown here is derived from an EMBL/GenBank/DDBJ whole genome shotgun (WGS) entry which is preliminary data.</text>
</comment>
<name>A0A9D4V2Z6_ADICA</name>
<evidence type="ECO:0000313" key="7">
    <source>
        <dbReference type="EMBL" id="KAI5078718.1"/>
    </source>
</evidence>
<accession>A0A9D4V2Z6</accession>
<keyword evidence="2" id="KW-0805">Transcription regulation</keyword>
<dbReference type="EMBL" id="JABFUD020000006">
    <property type="protein sequence ID" value="KAI5078718.1"/>
    <property type="molecule type" value="Genomic_DNA"/>
</dbReference>
<dbReference type="SUPFAM" id="SSF118290">
    <property type="entry name" value="WRKY DNA-binding domain"/>
    <property type="match status" value="1"/>
</dbReference>
<dbReference type="InterPro" id="IPR036576">
    <property type="entry name" value="WRKY_dom_sf"/>
</dbReference>
<dbReference type="OrthoDB" id="693960at2759"/>
<keyword evidence="3" id="KW-0238">DNA-binding</keyword>
<dbReference type="Pfam" id="PF03106">
    <property type="entry name" value="WRKY"/>
    <property type="match status" value="1"/>
</dbReference>
<dbReference type="PANTHER" id="PTHR31221">
    <property type="entry name" value="WRKY TRANSCRIPTION FACTOR PROTEIN 1-RELATED"/>
    <property type="match status" value="1"/>
</dbReference>
<proteinExistence type="predicted"/>
<dbReference type="InterPro" id="IPR044810">
    <property type="entry name" value="WRKY_plant"/>
</dbReference>
<gene>
    <name evidence="7" type="ORF">GOP47_0006389</name>
</gene>
<evidence type="ECO:0000256" key="1">
    <source>
        <dbReference type="ARBA" id="ARBA00004123"/>
    </source>
</evidence>
<evidence type="ECO:0000256" key="3">
    <source>
        <dbReference type="ARBA" id="ARBA00023125"/>
    </source>
</evidence>
<keyword evidence="8" id="KW-1185">Reference proteome</keyword>
<evidence type="ECO:0000256" key="4">
    <source>
        <dbReference type="ARBA" id="ARBA00023163"/>
    </source>
</evidence>
<dbReference type="PROSITE" id="PS50811">
    <property type="entry name" value="WRKY"/>
    <property type="match status" value="1"/>
</dbReference>
<sequence length="155" mass="17424">MMAKVEGDHSAAAASHSALDEWMAQLLWPLPAASEHAVSSSAAPLIAHYPHLAQQRIDAPPKKEKMIQTSVALETKSVADILDDGYKWRKYGQKPVKNSKHPRSYYRCSMDGCPVKKHVERSTRDPSMVVTTYYNLHNHNIPMHICTEIMTLDTN</sequence>
<dbReference type="Proteomes" id="UP000886520">
    <property type="component" value="Chromosome 6"/>
</dbReference>
<dbReference type="Gene3D" id="2.20.25.80">
    <property type="entry name" value="WRKY domain"/>
    <property type="match status" value="1"/>
</dbReference>
<dbReference type="SMART" id="SM00774">
    <property type="entry name" value="WRKY"/>
    <property type="match status" value="1"/>
</dbReference>
<comment type="subcellular location">
    <subcellularLocation>
        <location evidence="1">Nucleus</location>
    </subcellularLocation>
</comment>
<keyword evidence="5" id="KW-0539">Nucleus</keyword>
<evidence type="ECO:0000259" key="6">
    <source>
        <dbReference type="PROSITE" id="PS50811"/>
    </source>
</evidence>
<dbReference type="InterPro" id="IPR003657">
    <property type="entry name" value="WRKY_dom"/>
</dbReference>
<dbReference type="FunFam" id="2.20.25.80:FF:000003">
    <property type="entry name" value="WRKY transcription factor 57"/>
    <property type="match status" value="1"/>
</dbReference>